<dbReference type="PANTHER" id="PTHR35176:SF4">
    <property type="entry name" value="PYRIDOXAMINE 5'-PHOSPHATE OXIDASE-RELATED FMN-BINDING"/>
    <property type="match status" value="1"/>
</dbReference>
<reference evidence="4" key="1">
    <citation type="submission" date="2020-05" db="EMBL/GenBank/DDBJ databases">
        <authorList>
            <person name="Chiriac C."/>
            <person name="Salcher M."/>
            <person name="Ghai R."/>
            <person name="Kavagutti S V."/>
        </authorList>
    </citation>
    <scope>NUCLEOTIDE SEQUENCE</scope>
</reference>
<name>A0A6J6BIY4_9ZZZZ</name>
<dbReference type="EMBL" id="CAEZSO010000035">
    <property type="protein sequence ID" value="CAB4538373.1"/>
    <property type="molecule type" value="Genomic_DNA"/>
</dbReference>
<dbReference type="Pfam" id="PF01243">
    <property type="entry name" value="PNPOx_N"/>
    <property type="match status" value="1"/>
</dbReference>
<evidence type="ECO:0000256" key="1">
    <source>
        <dbReference type="ARBA" id="ARBA00023002"/>
    </source>
</evidence>
<dbReference type="InterPro" id="IPR012349">
    <property type="entry name" value="Split_barrel_FMN-bd"/>
</dbReference>
<feature type="domain" description="Pyridoxamine 5'-phosphate oxidase N-terminal" evidence="3">
    <location>
        <begin position="32"/>
        <end position="125"/>
    </location>
</feature>
<dbReference type="Gene3D" id="2.30.110.10">
    <property type="entry name" value="Electron Transport, Fmn-binding Protein, Chain A"/>
    <property type="match status" value="1"/>
</dbReference>
<accession>A0A6J6BIY4</accession>
<dbReference type="GO" id="GO:0016627">
    <property type="term" value="F:oxidoreductase activity, acting on the CH-CH group of donors"/>
    <property type="evidence" value="ECO:0007669"/>
    <property type="project" value="TreeGrafter"/>
</dbReference>
<gene>
    <name evidence="4" type="ORF">UFOPK1446_00274</name>
</gene>
<dbReference type="InterPro" id="IPR052019">
    <property type="entry name" value="F420H2_bilvrd_red/Heme_oxyg"/>
</dbReference>
<dbReference type="GO" id="GO:0070967">
    <property type="term" value="F:coenzyme F420 binding"/>
    <property type="evidence" value="ECO:0007669"/>
    <property type="project" value="TreeGrafter"/>
</dbReference>
<dbReference type="PANTHER" id="PTHR35176">
    <property type="entry name" value="HEME OXYGENASE HI_0854-RELATED"/>
    <property type="match status" value="1"/>
</dbReference>
<evidence type="ECO:0000259" key="3">
    <source>
        <dbReference type="Pfam" id="PF01243"/>
    </source>
</evidence>
<dbReference type="InterPro" id="IPR011576">
    <property type="entry name" value="Pyridox_Oxase_N"/>
</dbReference>
<sequence length="163" mass="18310">MTSIPTIERPGFAQGYQTEGLPDFDPTPWPEALARMNQTLNCWVATTRADGRPHATPVWGLMMNDTFIFSTSPESVKARNLQRDGRCLVQMQVEEDVFLLEGVATPADPALVAGPAFLDLYEAKYHYRPAPEDMVGSGWVVTPITILAWNEKSMLESQTRYRF</sequence>
<evidence type="ECO:0000256" key="2">
    <source>
        <dbReference type="SAM" id="MobiDB-lite"/>
    </source>
</evidence>
<dbReference type="AlphaFoldDB" id="A0A6J6BIY4"/>
<evidence type="ECO:0000313" key="4">
    <source>
        <dbReference type="EMBL" id="CAB4538373.1"/>
    </source>
</evidence>
<dbReference type="SUPFAM" id="SSF50475">
    <property type="entry name" value="FMN-binding split barrel"/>
    <property type="match status" value="1"/>
</dbReference>
<keyword evidence="1" id="KW-0560">Oxidoreductase</keyword>
<protein>
    <submittedName>
        <fullName evidence="4">Unannotated protein</fullName>
    </submittedName>
</protein>
<organism evidence="4">
    <name type="scientific">freshwater metagenome</name>
    <dbReference type="NCBI Taxonomy" id="449393"/>
    <lineage>
        <taxon>unclassified sequences</taxon>
        <taxon>metagenomes</taxon>
        <taxon>ecological metagenomes</taxon>
    </lineage>
</organism>
<feature type="region of interest" description="Disordered" evidence="2">
    <location>
        <begin position="1"/>
        <end position="24"/>
    </location>
</feature>
<proteinExistence type="predicted"/>
<dbReference type="GO" id="GO:0005829">
    <property type="term" value="C:cytosol"/>
    <property type="evidence" value="ECO:0007669"/>
    <property type="project" value="TreeGrafter"/>
</dbReference>